<dbReference type="EMBL" id="SAUN01000001">
    <property type="protein sequence ID" value="RVX41014.1"/>
    <property type="molecule type" value="Genomic_DNA"/>
</dbReference>
<sequence>MAIVVWVRLCQAWPFFATAAVVAAETVRHLAWVDGALWLHIPLWVALAGGIPPRRSHRG</sequence>
<dbReference type="RefSeq" id="WP_127933319.1">
    <property type="nucleotide sequence ID" value="NZ_SAUN01000001.1"/>
</dbReference>
<dbReference type="AlphaFoldDB" id="A0A438M592"/>
<comment type="caution">
    <text evidence="1">The sequence shown here is derived from an EMBL/GenBank/DDBJ whole genome shotgun (WGS) entry which is preliminary data.</text>
</comment>
<evidence type="ECO:0000313" key="1">
    <source>
        <dbReference type="EMBL" id="RVX41014.1"/>
    </source>
</evidence>
<name>A0A438M592_9ACTN</name>
<protein>
    <submittedName>
        <fullName evidence="1">Uncharacterized protein</fullName>
    </submittedName>
</protein>
<dbReference type="OrthoDB" id="3823611at2"/>
<dbReference type="Proteomes" id="UP000284824">
    <property type="component" value="Unassembled WGS sequence"/>
</dbReference>
<proteinExistence type="predicted"/>
<gene>
    <name evidence="1" type="ORF">EDD27_3465</name>
</gene>
<accession>A0A438M592</accession>
<evidence type="ECO:0000313" key="2">
    <source>
        <dbReference type="Proteomes" id="UP000284824"/>
    </source>
</evidence>
<organism evidence="1 2">
    <name type="scientific">Nonomuraea polychroma</name>
    <dbReference type="NCBI Taxonomy" id="46176"/>
    <lineage>
        <taxon>Bacteria</taxon>
        <taxon>Bacillati</taxon>
        <taxon>Actinomycetota</taxon>
        <taxon>Actinomycetes</taxon>
        <taxon>Streptosporangiales</taxon>
        <taxon>Streptosporangiaceae</taxon>
        <taxon>Nonomuraea</taxon>
    </lineage>
</organism>
<keyword evidence="2" id="KW-1185">Reference proteome</keyword>
<reference evidence="1 2" key="1">
    <citation type="submission" date="2019-01" db="EMBL/GenBank/DDBJ databases">
        <title>Sequencing the genomes of 1000 actinobacteria strains.</title>
        <authorList>
            <person name="Klenk H.-P."/>
        </authorList>
    </citation>
    <scope>NUCLEOTIDE SEQUENCE [LARGE SCALE GENOMIC DNA]</scope>
    <source>
        <strain evidence="1 2">DSM 43925</strain>
    </source>
</reference>